<evidence type="ECO:0000256" key="1">
    <source>
        <dbReference type="ARBA" id="ARBA00006484"/>
    </source>
</evidence>
<proteinExistence type="inferred from homology"/>
<comment type="caution">
    <text evidence="4">The sequence shown here is derived from an EMBL/GenBank/DDBJ whole genome shotgun (WGS) entry which is preliminary data.</text>
</comment>
<dbReference type="PRINTS" id="PR00080">
    <property type="entry name" value="SDRFAMILY"/>
</dbReference>
<sequence>MSTVVITGAARGQGAAHAAALADAGYALVLADRMDDAGQRVAAGLRERGADARYYSLDVGDEGGWSALAAQLEDEAQPVVGLVNNAGILRYGRIADTDSATWLLHDRVNALGAFLGIRALAPLMREGGSIVNVSSTAALVGTAGYAAYSASKAAVIALTRVAAIEYAPRVRVNAICPGGVDTPMNDDEPVGGSSTGAPLGRRARPEEISPLVRYLVSDASSFVTGSVLTIDGGLTAT</sequence>
<dbReference type="RefSeq" id="WP_135948631.1">
    <property type="nucleotide sequence ID" value="NZ_SRYO01000001.1"/>
</dbReference>
<evidence type="ECO:0000259" key="3">
    <source>
        <dbReference type="SMART" id="SM00822"/>
    </source>
</evidence>
<dbReference type="EMBL" id="SRYO01000001">
    <property type="protein sequence ID" value="TGY39593.1"/>
    <property type="molecule type" value="Genomic_DNA"/>
</dbReference>
<keyword evidence="2" id="KW-0560">Oxidoreductase</keyword>
<protein>
    <submittedName>
        <fullName evidence="4">SDR family oxidoreductase</fullName>
    </submittedName>
</protein>
<feature type="domain" description="Ketoreductase" evidence="3">
    <location>
        <begin position="2"/>
        <end position="181"/>
    </location>
</feature>
<dbReference type="InterPro" id="IPR020904">
    <property type="entry name" value="Sc_DH/Rdtase_CS"/>
</dbReference>
<dbReference type="SMART" id="SM00822">
    <property type="entry name" value="PKS_KR"/>
    <property type="match status" value="1"/>
</dbReference>
<dbReference type="PANTHER" id="PTHR42760">
    <property type="entry name" value="SHORT-CHAIN DEHYDROGENASES/REDUCTASES FAMILY MEMBER"/>
    <property type="match status" value="1"/>
</dbReference>
<accession>A0A4S2DFK0</accession>
<dbReference type="AlphaFoldDB" id="A0A4S2DFK0"/>
<dbReference type="OrthoDB" id="286404at2"/>
<gene>
    <name evidence="4" type="ORF">E5344_03045</name>
</gene>
<evidence type="ECO:0000256" key="2">
    <source>
        <dbReference type="ARBA" id="ARBA00023002"/>
    </source>
</evidence>
<dbReference type="InterPro" id="IPR002347">
    <property type="entry name" value="SDR_fam"/>
</dbReference>
<organism evidence="4 5">
    <name type="scientific">Microbacterium laevaniformans</name>
    <dbReference type="NCBI Taxonomy" id="36807"/>
    <lineage>
        <taxon>Bacteria</taxon>
        <taxon>Bacillati</taxon>
        <taxon>Actinomycetota</taxon>
        <taxon>Actinomycetes</taxon>
        <taxon>Micrococcales</taxon>
        <taxon>Microbacteriaceae</taxon>
        <taxon>Microbacterium</taxon>
    </lineage>
</organism>
<dbReference type="InterPro" id="IPR057326">
    <property type="entry name" value="KR_dom"/>
</dbReference>
<dbReference type="FunFam" id="3.40.50.720:FF:000084">
    <property type="entry name" value="Short-chain dehydrogenase reductase"/>
    <property type="match status" value="1"/>
</dbReference>
<dbReference type="SUPFAM" id="SSF51735">
    <property type="entry name" value="NAD(P)-binding Rossmann-fold domains"/>
    <property type="match status" value="1"/>
</dbReference>
<dbReference type="PROSITE" id="PS00061">
    <property type="entry name" value="ADH_SHORT"/>
    <property type="match status" value="1"/>
</dbReference>
<reference evidence="4 5" key="1">
    <citation type="submission" date="2019-04" db="EMBL/GenBank/DDBJ databases">
        <title>Microbes associate with the intestines of laboratory mice.</title>
        <authorList>
            <person name="Navarre W."/>
            <person name="Wong E."/>
            <person name="Huang K."/>
            <person name="Tropini C."/>
            <person name="Ng K."/>
            <person name="Yu B."/>
        </authorList>
    </citation>
    <scope>NUCLEOTIDE SEQUENCE [LARGE SCALE GENOMIC DNA]</scope>
    <source>
        <strain evidence="4 5">NM46_B2-13</strain>
    </source>
</reference>
<dbReference type="PANTHER" id="PTHR42760:SF133">
    <property type="entry name" value="3-OXOACYL-[ACYL-CARRIER-PROTEIN] REDUCTASE"/>
    <property type="match status" value="1"/>
</dbReference>
<dbReference type="InterPro" id="IPR036291">
    <property type="entry name" value="NAD(P)-bd_dom_sf"/>
</dbReference>
<dbReference type="PRINTS" id="PR00081">
    <property type="entry name" value="GDHRDH"/>
</dbReference>
<evidence type="ECO:0000313" key="5">
    <source>
        <dbReference type="Proteomes" id="UP000309893"/>
    </source>
</evidence>
<dbReference type="Gene3D" id="3.40.50.720">
    <property type="entry name" value="NAD(P)-binding Rossmann-like Domain"/>
    <property type="match status" value="1"/>
</dbReference>
<dbReference type="GO" id="GO:0016616">
    <property type="term" value="F:oxidoreductase activity, acting on the CH-OH group of donors, NAD or NADP as acceptor"/>
    <property type="evidence" value="ECO:0007669"/>
    <property type="project" value="TreeGrafter"/>
</dbReference>
<dbReference type="Pfam" id="PF13561">
    <property type="entry name" value="adh_short_C2"/>
    <property type="match status" value="1"/>
</dbReference>
<comment type="similarity">
    <text evidence="1">Belongs to the short-chain dehydrogenases/reductases (SDR) family.</text>
</comment>
<dbReference type="Proteomes" id="UP000309893">
    <property type="component" value="Unassembled WGS sequence"/>
</dbReference>
<evidence type="ECO:0000313" key="4">
    <source>
        <dbReference type="EMBL" id="TGY39593.1"/>
    </source>
</evidence>
<name>A0A4S2DFK0_9MICO</name>